<gene>
    <name evidence="2" type="ORF">J2T10_004287</name>
</gene>
<feature type="chain" id="PRO_5045527677" evidence="1">
    <location>
        <begin position="29"/>
        <end position="78"/>
    </location>
</feature>
<protein>
    <submittedName>
        <fullName evidence="2">ABC-type thiamine transport system substrate-binding protein</fullName>
    </submittedName>
</protein>
<sequence length="78" mass="8401">MKRRIAAALLGLGIAGSTLVGGAIPAQAATLRVYTYESLSTCNQAAEYYAQRGTIVQYCTVISTVNGVPVKWRLMFNM</sequence>
<dbReference type="Proteomes" id="UP001244563">
    <property type="component" value="Unassembled WGS sequence"/>
</dbReference>
<evidence type="ECO:0000313" key="2">
    <source>
        <dbReference type="EMBL" id="MDQ0104612.1"/>
    </source>
</evidence>
<evidence type="ECO:0000313" key="3">
    <source>
        <dbReference type="Proteomes" id="UP001244563"/>
    </source>
</evidence>
<name>A0ABT9TVP8_PAENI</name>
<dbReference type="EMBL" id="JAUSSW010000019">
    <property type="protein sequence ID" value="MDQ0104612.1"/>
    <property type="molecule type" value="Genomic_DNA"/>
</dbReference>
<evidence type="ECO:0000256" key="1">
    <source>
        <dbReference type="SAM" id="SignalP"/>
    </source>
</evidence>
<comment type="caution">
    <text evidence="2">The sequence shown here is derived from an EMBL/GenBank/DDBJ whole genome shotgun (WGS) entry which is preliminary data.</text>
</comment>
<dbReference type="RefSeq" id="WP_018779905.1">
    <property type="nucleotide sequence ID" value="NZ_BDDW01000021.1"/>
</dbReference>
<keyword evidence="1" id="KW-0732">Signal</keyword>
<keyword evidence="3" id="KW-1185">Reference proteome</keyword>
<organism evidence="2 3">
    <name type="scientific">Paenarthrobacter nicotinovorans</name>
    <name type="common">Arthrobacter nicotinovorans</name>
    <dbReference type="NCBI Taxonomy" id="29320"/>
    <lineage>
        <taxon>Bacteria</taxon>
        <taxon>Bacillati</taxon>
        <taxon>Actinomycetota</taxon>
        <taxon>Actinomycetes</taxon>
        <taxon>Micrococcales</taxon>
        <taxon>Micrococcaceae</taxon>
        <taxon>Paenarthrobacter</taxon>
    </lineage>
</organism>
<reference evidence="2 3" key="1">
    <citation type="submission" date="2023-07" db="EMBL/GenBank/DDBJ databases">
        <title>Sorghum-associated microbial communities from plants grown in Nebraska, USA.</title>
        <authorList>
            <person name="Schachtman D."/>
        </authorList>
    </citation>
    <scope>NUCLEOTIDE SEQUENCE [LARGE SCALE GENOMIC DNA]</scope>
    <source>
        <strain evidence="2 3">CC523</strain>
    </source>
</reference>
<dbReference type="GeneID" id="84017008"/>
<feature type="signal peptide" evidence="1">
    <location>
        <begin position="1"/>
        <end position="28"/>
    </location>
</feature>
<proteinExistence type="predicted"/>
<accession>A0ABT9TVP8</accession>